<comment type="caution">
    <text evidence="2">The sequence shown here is derived from an EMBL/GenBank/DDBJ whole genome shotgun (WGS) entry which is preliminary data.</text>
</comment>
<dbReference type="InterPro" id="IPR021727">
    <property type="entry name" value="DUF3299"/>
</dbReference>
<keyword evidence="1" id="KW-0732">Signal</keyword>
<dbReference type="RefSeq" id="WP_237444657.1">
    <property type="nucleotide sequence ID" value="NZ_CAKLPX010000002.1"/>
</dbReference>
<dbReference type="EMBL" id="CAKLPX010000002">
    <property type="protein sequence ID" value="CAH0991958.1"/>
    <property type="molecule type" value="Genomic_DNA"/>
</dbReference>
<organism evidence="2 3">
    <name type="scientific">Sinobacterium norvegicum</name>
    <dbReference type="NCBI Taxonomy" id="1641715"/>
    <lineage>
        <taxon>Bacteria</taxon>
        <taxon>Pseudomonadati</taxon>
        <taxon>Pseudomonadota</taxon>
        <taxon>Gammaproteobacteria</taxon>
        <taxon>Cellvibrionales</taxon>
        <taxon>Spongiibacteraceae</taxon>
        <taxon>Sinobacterium</taxon>
    </lineage>
</organism>
<feature type="signal peptide" evidence="1">
    <location>
        <begin position="1"/>
        <end position="21"/>
    </location>
</feature>
<evidence type="ECO:0000256" key="1">
    <source>
        <dbReference type="SAM" id="SignalP"/>
    </source>
</evidence>
<evidence type="ECO:0000313" key="3">
    <source>
        <dbReference type="Proteomes" id="UP000838100"/>
    </source>
</evidence>
<evidence type="ECO:0000313" key="2">
    <source>
        <dbReference type="EMBL" id="CAH0991958.1"/>
    </source>
</evidence>
<feature type="chain" id="PRO_5045241592" description="DUF3299 domain-containing protein" evidence="1">
    <location>
        <begin position="22"/>
        <end position="235"/>
    </location>
</feature>
<name>A0ABN8EJV6_9GAMM</name>
<protein>
    <recommendedName>
        <fullName evidence="4">DUF3299 domain-containing protein</fullName>
    </recommendedName>
</protein>
<reference evidence="2" key="1">
    <citation type="submission" date="2021-12" db="EMBL/GenBank/DDBJ databases">
        <authorList>
            <person name="Rodrigo-Torres L."/>
            <person name="Arahal R. D."/>
            <person name="Lucena T."/>
        </authorList>
    </citation>
    <scope>NUCLEOTIDE SEQUENCE</scope>
    <source>
        <strain evidence="2">CECT 8267</strain>
    </source>
</reference>
<evidence type="ECO:0008006" key="4">
    <source>
        <dbReference type="Google" id="ProtNLM"/>
    </source>
</evidence>
<gene>
    <name evidence="2" type="ORF">SIN8267_02073</name>
</gene>
<dbReference type="Proteomes" id="UP000838100">
    <property type="component" value="Unassembled WGS sequence"/>
</dbReference>
<keyword evidence="3" id="KW-1185">Reference proteome</keyword>
<dbReference type="Gene3D" id="2.40.50.870">
    <property type="entry name" value="Protein of unknown function (DUF3299)"/>
    <property type="match status" value="1"/>
</dbReference>
<accession>A0ABN8EJV6</accession>
<sequence length="235" mass="26317">MNVSIYRCFMVFCLLVTPLQAAELKPLNWSQLLPTLAPVDDPFERLSQSQLDDLGYYAGLKNDIQITRAAESDHHSLAEREAELQGLAAALAQQGVDVEAILRQRQPIIEYRMAKAIQPSQQHLGEPVQLSGYIVPLKYSSEQQGVTRLFLLPVNPLASIGHDHSVPQPNQVVMIELEQGASAIDFQRRYSVSGVLQAQFYRQQVTMPDGHKQLIESSYRLQPAASQQLVITRLD</sequence>
<dbReference type="Pfam" id="PF11736">
    <property type="entry name" value="DUF3299"/>
    <property type="match status" value="1"/>
</dbReference>
<proteinExistence type="predicted"/>